<dbReference type="InterPro" id="IPR017465">
    <property type="entry name" value="EpsL_proteobac"/>
</dbReference>
<proteinExistence type="predicted"/>
<dbReference type="EMBL" id="FMWO01000092">
    <property type="protein sequence ID" value="SCZ86830.1"/>
    <property type="molecule type" value="Genomic_DNA"/>
</dbReference>
<evidence type="ECO:0000313" key="2">
    <source>
        <dbReference type="Proteomes" id="UP000198729"/>
    </source>
</evidence>
<evidence type="ECO:0000313" key="1">
    <source>
        <dbReference type="EMBL" id="SCZ86830.1"/>
    </source>
</evidence>
<sequence>MLNFDCFQYGYKKITSKNRCLLLCFIFLIGEMPENSYATSDDSFKPYVASMLLYDSNFLRAPNNIGSDNFSDKNHKSEFLKQIAAGFNMDWRISRQHFIIKANVNENWFQNFNSLNYLGWNTEANWNWKTGSKLSGEISYANIQELANFNFLNRLVNNLRNQQNFFVSAGYLFHPNGRIKFDLFRTESKFDDNSRRFNTNIENNAKINLQYLSPTGSSLGLQTIATDGKFPNRVLTAGSTFDNTYTRMNYAVTWNWLISSKTDIGGLIGYTHQNYQHFSARDFSDVIGVFNLNWRLTDKTRLKLSTRREIEQFVDLASDFLLNQGVWLDISWQFSPKIYLTLPIGYQHQQFLGKSGIGNADSNQRKDDVGNVGLNLSYHLLDSINTSVIFNYEKRRSNEPFRNYQTLSATVNLQANFH</sequence>
<dbReference type="STRING" id="51642.NSMM_800024"/>
<dbReference type="NCBIfam" id="TIGR03014">
    <property type="entry name" value="EpsL"/>
    <property type="match status" value="1"/>
</dbReference>
<dbReference type="Pfam" id="PF10082">
    <property type="entry name" value="BBP2_2"/>
    <property type="match status" value="1"/>
</dbReference>
<accession>A0A1G5SIX6</accession>
<keyword evidence="2" id="KW-1185">Reference proteome</keyword>
<dbReference type="SUPFAM" id="SSF56935">
    <property type="entry name" value="Porins"/>
    <property type="match status" value="1"/>
</dbReference>
<dbReference type="InterPro" id="IPR018759">
    <property type="entry name" value="BBP2_2"/>
</dbReference>
<gene>
    <name evidence="1" type="ORF">NSMM_800024</name>
</gene>
<protein>
    <recommendedName>
        <fullName evidence="3">Exopolysaccharide biosynthesis operon protein EpsL</fullName>
    </recommendedName>
</protein>
<organism evidence="1 2">
    <name type="scientific">Nitrosomonas mobilis</name>
    <dbReference type="NCBI Taxonomy" id="51642"/>
    <lineage>
        <taxon>Bacteria</taxon>
        <taxon>Pseudomonadati</taxon>
        <taxon>Pseudomonadota</taxon>
        <taxon>Betaproteobacteria</taxon>
        <taxon>Nitrosomonadales</taxon>
        <taxon>Nitrosomonadaceae</taxon>
        <taxon>Nitrosomonas</taxon>
    </lineage>
</organism>
<dbReference type="AlphaFoldDB" id="A0A1G5SIX6"/>
<dbReference type="Proteomes" id="UP000198729">
    <property type="component" value="Unassembled WGS sequence"/>
</dbReference>
<reference evidence="1 2" key="1">
    <citation type="submission" date="2016-10" db="EMBL/GenBank/DDBJ databases">
        <authorList>
            <person name="de Groot N.N."/>
        </authorList>
    </citation>
    <scope>NUCLEOTIDE SEQUENCE [LARGE SCALE GENOMIC DNA]</scope>
    <source>
        <strain evidence="1">1</strain>
    </source>
</reference>
<evidence type="ECO:0008006" key="3">
    <source>
        <dbReference type="Google" id="ProtNLM"/>
    </source>
</evidence>
<name>A0A1G5SIX6_9PROT</name>